<dbReference type="OrthoDB" id="2066868at2"/>
<protein>
    <submittedName>
        <fullName evidence="1">Uncharacterized protein</fullName>
    </submittedName>
</protein>
<proteinExistence type="predicted"/>
<dbReference type="RefSeq" id="WP_111524944.1">
    <property type="nucleotide sequence ID" value="NZ_CP032364.1"/>
</dbReference>
<name>A0A385Q1P6_9FIRM</name>
<dbReference type="AlphaFoldDB" id="A0A385Q1P6"/>
<organism evidence="1 2">
    <name type="scientific">Lachnoanaerobaculum umeaense</name>
    <dbReference type="NCBI Taxonomy" id="617123"/>
    <lineage>
        <taxon>Bacteria</taxon>
        <taxon>Bacillati</taxon>
        <taxon>Bacillota</taxon>
        <taxon>Clostridia</taxon>
        <taxon>Lachnospirales</taxon>
        <taxon>Lachnospiraceae</taxon>
        <taxon>Lachnoanaerobaculum</taxon>
    </lineage>
</organism>
<dbReference type="KEGG" id="lua:D4A81_10330"/>
<accession>A0A385Q1P6</accession>
<evidence type="ECO:0000313" key="2">
    <source>
        <dbReference type="Proteomes" id="UP000265562"/>
    </source>
</evidence>
<sequence>MKNKKKVWIIGLCFIIAGYFALSLCDFMYIPADKYPAVIRKKFFTDNKNITVKSMGNVCQVEDGIYFVYNGRLMYMDNEGKAVDEVYSGSNYIGSIMENNSDIFFLCKDMFGICKMSRDIDKKQLENINGGIKPVINGEGDRNYIDGKYIYLFNGDILSKYTLDGIKIYSSKIYYDQIRLGGVGSVVFNEYSMRIIREASYGPGIGVDVPYHYLFGWNKVKYKQKELTTFRYYKEASSWDRNNTTNIVETYDIWAKNLDDKIRSNSDKWDIMKDRDMEEYDLVSIGLFRENPNYYRVLNGYIYFYQPMEFLYRDKNYIDKIKFNDTGSVSREEKDKVEFTVHMYVMLRIKAEDIEKAKDGSNIDYEIINTPRYPIDYDAYIENYEVNDNFLYSVSNGESIMDEEERTKLFITDMNTGTIRLIYSRIKDSESAYIPQLFCSDNYVFLYEYSYIAGEDKQRITRFDKDGKNPMLVVDYTGEVVMKPVDPVQ</sequence>
<reference evidence="1 2" key="1">
    <citation type="submission" date="2018-09" db="EMBL/GenBank/DDBJ databases">
        <title>Genome sequencing of Lachnoanaerobaculum umeaense DSM 23576.</title>
        <authorList>
            <person name="Kook J.-K."/>
            <person name="Park S.-N."/>
            <person name="Lim Y.K."/>
        </authorList>
    </citation>
    <scope>NUCLEOTIDE SEQUENCE [LARGE SCALE GENOMIC DNA]</scope>
    <source>
        <strain evidence="2">DSM 23576 \ CCUG 58757</strain>
    </source>
</reference>
<evidence type="ECO:0000313" key="1">
    <source>
        <dbReference type="EMBL" id="AYB00291.1"/>
    </source>
</evidence>
<gene>
    <name evidence="1" type="ORF">D4A81_10330</name>
</gene>
<keyword evidence="2" id="KW-1185">Reference proteome</keyword>
<dbReference type="Proteomes" id="UP000265562">
    <property type="component" value="Chromosome"/>
</dbReference>
<dbReference type="EMBL" id="CP032364">
    <property type="protein sequence ID" value="AYB00291.1"/>
    <property type="molecule type" value="Genomic_DNA"/>
</dbReference>